<feature type="region of interest" description="Disordered" evidence="2">
    <location>
        <begin position="152"/>
        <end position="187"/>
    </location>
</feature>
<feature type="region of interest" description="Disordered" evidence="2">
    <location>
        <begin position="371"/>
        <end position="408"/>
    </location>
</feature>
<evidence type="ECO:0000313" key="3">
    <source>
        <dbReference type="EMBL" id="GBL85544.1"/>
    </source>
</evidence>
<evidence type="ECO:0000313" key="4">
    <source>
        <dbReference type="Proteomes" id="UP000499080"/>
    </source>
</evidence>
<comment type="caution">
    <text evidence="3">The sequence shown here is derived from an EMBL/GenBank/DDBJ whole genome shotgun (WGS) entry which is preliminary data.</text>
</comment>
<feature type="compositionally biased region" description="Basic and acidic residues" evidence="2">
    <location>
        <begin position="152"/>
        <end position="162"/>
    </location>
</feature>
<dbReference type="GO" id="GO:1905515">
    <property type="term" value="P:non-motile cilium assembly"/>
    <property type="evidence" value="ECO:0007669"/>
    <property type="project" value="TreeGrafter"/>
</dbReference>
<feature type="compositionally biased region" description="Basic and acidic residues" evidence="2">
    <location>
        <begin position="386"/>
        <end position="401"/>
    </location>
</feature>
<evidence type="ECO:0000256" key="1">
    <source>
        <dbReference type="SAM" id="Coils"/>
    </source>
</evidence>
<organism evidence="3 4">
    <name type="scientific">Araneus ventricosus</name>
    <name type="common">Orbweaver spider</name>
    <name type="synonym">Epeira ventricosa</name>
    <dbReference type="NCBI Taxonomy" id="182803"/>
    <lineage>
        <taxon>Eukaryota</taxon>
        <taxon>Metazoa</taxon>
        <taxon>Ecdysozoa</taxon>
        <taxon>Arthropoda</taxon>
        <taxon>Chelicerata</taxon>
        <taxon>Arachnida</taxon>
        <taxon>Araneae</taxon>
        <taxon>Araneomorphae</taxon>
        <taxon>Entelegynae</taxon>
        <taxon>Araneoidea</taxon>
        <taxon>Araneidae</taxon>
        <taxon>Araneus</taxon>
    </lineage>
</organism>
<feature type="compositionally biased region" description="Polar residues" evidence="2">
    <location>
        <begin position="561"/>
        <end position="573"/>
    </location>
</feature>
<dbReference type="OrthoDB" id="10258312at2759"/>
<evidence type="ECO:0000256" key="2">
    <source>
        <dbReference type="SAM" id="MobiDB-lite"/>
    </source>
</evidence>
<feature type="coiled-coil region" evidence="1">
    <location>
        <begin position="429"/>
        <end position="463"/>
    </location>
</feature>
<feature type="coiled-coil region" evidence="1">
    <location>
        <begin position="193"/>
        <end position="286"/>
    </location>
</feature>
<dbReference type="PANTHER" id="PTHR31935:SF1">
    <property type="entry name" value="COILED-COIL DOMAIN-CONTAINING PROTEIN 13"/>
    <property type="match status" value="1"/>
</dbReference>
<dbReference type="AlphaFoldDB" id="A0A4Y2B3B6"/>
<dbReference type="GO" id="GO:0031122">
    <property type="term" value="P:cytoplasmic microtubule organization"/>
    <property type="evidence" value="ECO:0007669"/>
    <property type="project" value="TreeGrafter"/>
</dbReference>
<keyword evidence="4" id="KW-1185">Reference proteome</keyword>
<feature type="region of interest" description="Disordered" evidence="2">
    <location>
        <begin position="550"/>
        <end position="573"/>
    </location>
</feature>
<accession>A0A4Y2B3B6</accession>
<dbReference type="PANTHER" id="PTHR31935">
    <property type="entry name" value="COILED-COIL DOMAIN-CONTAINING PROTEIN 13"/>
    <property type="match status" value="1"/>
</dbReference>
<dbReference type="EMBL" id="BGPR01000043">
    <property type="protein sequence ID" value="GBL85544.1"/>
    <property type="molecule type" value="Genomic_DNA"/>
</dbReference>
<feature type="compositionally biased region" description="Polar residues" evidence="2">
    <location>
        <begin position="176"/>
        <end position="187"/>
    </location>
</feature>
<protein>
    <submittedName>
        <fullName evidence="3">Uncharacterized protein</fullName>
    </submittedName>
</protein>
<dbReference type="Proteomes" id="UP000499080">
    <property type="component" value="Unassembled WGS sequence"/>
</dbReference>
<sequence length="573" mass="67020">MSDFKESRWLFEEGSRNFEPCWKTKGRPRWCPSFQIPELWRLFYVEENRMTEICAKVLKLKAPTNLKKVCDVNKNENEIVKQLREKAHKLKFRLLDIQNQNQILRKELKIAKKVLSNEIPEIRGGEFRGNEEEAVCLRIKIAELQKQIEELEGTSDERKDGKIAYPEEDTKHRAKSSNQPKKQSPTEQLVAGCVEVKAKLEYWKNRNAELEKLSEHLRLELNRLLDKGEDNRRIQSEYAGLERELRARQAERLEMRCKLDTAKTKNGQLSEEVALLREDVDRIRSKTEDDNMLREALTSQQGNFQDLIERQKLLGESDHRRFREDLRGVQVKYTTSCNMLEQLKEISAEKESVLHELQDYKDLLTYAKDEMDEKKENCNPNLPEMATKDSENPEDPQRVETDPMPPPDPELWDECEKFVRYFISAQEEVEQLAEIAINNNRKLNEWQEQLRQSKTTSAQKNAELRGLQESIKTQEGLTSFKGGKPEADTSCIMDELLIKLDNQQEIHRFMASYWHIVSTSTDSFFQIYATGADRTTKNFIDCLREKKKAFEKQPSVEEIAPQSSNTENNPQSP</sequence>
<name>A0A4Y2B3B6_ARAVE</name>
<dbReference type="InterPro" id="IPR038929">
    <property type="entry name" value="CCDC13"/>
</dbReference>
<dbReference type="GO" id="GO:0034451">
    <property type="term" value="C:centriolar satellite"/>
    <property type="evidence" value="ECO:0007669"/>
    <property type="project" value="TreeGrafter"/>
</dbReference>
<keyword evidence="1" id="KW-0175">Coiled coil</keyword>
<proteinExistence type="predicted"/>
<reference evidence="3 4" key="1">
    <citation type="journal article" date="2019" name="Sci. Rep.">
        <title>Orb-weaving spider Araneus ventricosus genome elucidates the spidroin gene catalogue.</title>
        <authorList>
            <person name="Kono N."/>
            <person name="Nakamura H."/>
            <person name="Ohtoshi R."/>
            <person name="Moran D.A.P."/>
            <person name="Shinohara A."/>
            <person name="Yoshida Y."/>
            <person name="Fujiwara M."/>
            <person name="Mori M."/>
            <person name="Tomita M."/>
            <person name="Arakawa K."/>
        </authorList>
    </citation>
    <scope>NUCLEOTIDE SEQUENCE [LARGE SCALE GENOMIC DNA]</scope>
</reference>
<gene>
    <name evidence="3" type="ORF">AVEN_34698_1</name>
</gene>